<dbReference type="Proteomes" id="UP000182470">
    <property type="component" value="Chromosome I"/>
</dbReference>
<dbReference type="AlphaFoldDB" id="A0A1H0BX87"/>
<evidence type="ECO:0000256" key="1">
    <source>
        <dbReference type="SAM" id="MobiDB-lite"/>
    </source>
</evidence>
<evidence type="ECO:0000313" key="3">
    <source>
        <dbReference type="EMBL" id="SDN50186.1"/>
    </source>
</evidence>
<organism evidence="3 4">
    <name type="scientific">Pseudomonas antarctica</name>
    <dbReference type="NCBI Taxonomy" id="219572"/>
    <lineage>
        <taxon>Bacteria</taxon>
        <taxon>Pseudomonadati</taxon>
        <taxon>Pseudomonadota</taxon>
        <taxon>Gammaproteobacteria</taxon>
        <taxon>Pseudomonadales</taxon>
        <taxon>Pseudomonadaceae</taxon>
        <taxon>Pseudomonas</taxon>
    </lineage>
</organism>
<name>A0A1H0BX87_9PSED</name>
<dbReference type="RefSeq" id="WP_083359086.1">
    <property type="nucleotide sequence ID" value="NZ_JXDI01000003.1"/>
</dbReference>
<dbReference type="EMBL" id="JXDI01000003">
    <property type="protein sequence ID" value="KAF2406695.1"/>
    <property type="molecule type" value="Genomic_DNA"/>
</dbReference>
<feature type="region of interest" description="Disordered" evidence="1">
    <location>
        <begin position="190"/>
        <end position="211"/>
    </location>
</feature>
<evidence type="ECO:0000313" key="2">
    <source>
        <dbReference type="EMBL" id="KAF2406695.1"/>
    </source>
</evidence>
<evidence type="ECO:0000313" key="4">
    <source>
        <dbReference type="Proteomes" id="UP000182470"/>
    </source>
</evidence>
<feature type="region of interest" description="Disordered" evidence="1">
    <location>
        <begin position="313"/>
        <end position="342"/>
    </location>
</feature>
<reference evidence="3 4" key="2">
    <citation type="submission" date="2016-10" db="EMBL/GenBank/DDBJ databases">
        <authorList>
            <person name="de Groot N.N."/>
        </authorList>
    </citation>
    <scope>NUCLEOTIDE SEQUENCE [LARGE SCALE GENOMIC DNA]</scope>
    <source>
        <strain evidence="3 4">BS2772</strain>
    </source>
</reference>
<accession>A0A1H0BX87</accession>
<sequence length="342" mass="36796">MKPLHIFKPGTHTAMSGASFNFSESDLAATVSAYSPALHEAPLVIGHPKHDDPAMGWVESLQATAEGLIAVPQQVDPAFAELIGKGSYKKISASFYHPDSPSNPVPGVYYLRHVGFLGAQPPSIKGLRSIDLAGTDEGVVEFGDYGHEISSGLWRKFREFLIGQFGAETADKVAPSWEIDSLAEQARRNDLNAGPSYSEPKPTTEVNPVTEEEQAVLTADNERLKAQIARRDKADKAATQEAIHTGHTEFAEHLVASGMKPAHVAAVVAALDYAETGDKSDKPLEFGEADDRQPLSEGLKSVFKELTGAVSFSEQASKHRAGKTQDKSINPLVADAEARSKR</sequence>
<keyword evidence="5" id="KW-1185">Reference proteome</keyword>
<reference evidence="2 5" key="1">
    <citation type="submission" date="2015-01" db="EMBL/GenBank/DDBJ databases">
        <title>Genome Sequence of Pseudomonas antarctica CMS 35.</title>
        <authorList>
            <person name="Voget S."/>
            <person name="Chow J."/>
            <person name="Daniel R."/>
            <person name="Streit W."/>
        </authorList>
    </citation>
    <scope>NUCLEOTIDE SEQUENCE [LARGE SCALE GENOMIC DNA]</scope>
    <source>
        <strain evidence="2 5">CMS 35</strain>
    </source>
</reference>
<feature type="compositionally biased region" description="Low complexity" evidence="1">
    <location>
        <begin position="199"/>
        <end position="209"/>
    </location>
</feature>
<evidence type="ECO:0000313" key="5">
    <source>
        <dbReference type="Proteomes" id="UP000748067"/>
    </source>
</evidence>
<evidence type="ECO:0008006" key="6">
    <source>
        <dbReference type="Google" id="ProtNLM"/>
    </source>
</evidence>
<dbReference type="OrthoDB" id="9816412at2"/>
<gene>
    <name evidence="2" type="ORF">PSAN_48720</name>
    <name evidence="3" type="ORF">SAMN04490179_4532</name>
</gene>
<proteinExistence type="predicted"/>
<protein>
    <recommendedName>
        <fullName evidence="6">Peptidase</fullName>
    </recommendedName>
</protein>
<dbReference type="Proteomes" id="UP000748067">
    <property type="component" value="Unassembled WGS sequence"/>
</dbReference>
<dbReference type="EMBL" id="LT629704">
    <property type="protein sequence ID" value="SDN50186.1"/>
    <property type="molecule type" value="Genomic_DNA"/>
</dbReference>